<dbReference type="CDD" id="cd12148">
    <property type="entry name" value="fungal_TF_MHR"/>
    <property type="match status" value="1"/>
</dbReference>
<feature type="region of interest" description="Disordered" evidence="7">
    <location>
        <begin position="1"/>
        <end position="38"/>
    </location>
</feature>
<feature type="domain" description="Zn(2)-C6 fungal-type" evidence="8">
    <location>
        <begin position="41"/>
        <end position="85"/>
    </location>
</feature>
<feature type="compositionally biased region" description="Polar residues" evidence="7">
    <location>
        <begin position="12"/>
        <end position="22"/>
    </location>
</feature>
<keyword evidence="3" id="KW-0805">Transcription regulation</keyword>
<dbReference type="InterPro" id="IPR036864">
    <property type="entry name" value="Zn2-C6_fun-type_DNA-bd_sf"/>
</dbReference>
<evidence type="ECO:0000313" key="9">
    <source>
        <dbReference type="EMBL" id="PTB60066.1"/>
    </source>
</evidence>
<dbReference type="SUPFAM" id="SSF57701">
    <property type="entry name" value="Zn2/Cys6 DNA-binding domain"/>
    <property type="match status" value="1"/>
</dbReference>
<dbReference type="GO" id="GO:0000981">
    <property type="term" value="F:DNA-binding transcription factor activity, RNA polymerase II-specific"/>
    <property type="evidence" value="ECO:0007669"/>
    <property type="project" value="InterPro"/>
</dbReference>
<dbReference type="InterPro" id="IPR001138">
    <property type="entry name" value="Zn2Cys6_DnaBD"/>
</dbReference>
<gene>
    <name evidence="9" type="ORF">M431DRAFT_526303</name>
</gene>
<dbReference type="SMART" id="SM00066">
    <property type="entry name" value="GAL4"/>
    <property type="match status" value="1"/>
</dbReference>
<evidence type="ECO:0000313" key="10">
    <source>
        <dbReference type="Proteomes" id="UP000241690"/>
    </source>
</evidence>
<name>A0A2T4ASN6_TRIHA</name>
<keyword evidence="10" id="KW-1185">Reference proteome</keyword>
<keyword evidence="5" id="KW-0804">Transcription</keyword>
<dbReference type="EMBL" id="KZ679675">
    <property type="protein sequence ID" value="PTB60066.1"/>
    <property type="molecule type" value="Genomic_DNA"/>
</dbReference>
<evidence type="ECO:0000256" key="5">
    <source>
        <dbReference type="ARBA" id="ARBA00023163"/>
    </source>
</evidence>
<evidence type="ECO:0000256" key="3">
    <source>
        <dbReference type="ARBA" id="ARBA00023015"/>
    </source>
</evidence>
<dbReference type="AlphaFoldDB" id="A0A2T4ASN6"/>
<dbReference type="Gene3D" id="4.10.240.10">
    <property type="entry name" value="Zn(2)-C6 fungal-type DNA-binding domain"/>
    <property type="match status" value="1"/>
</dbReference>
<dbReference type="Proteomes" id="UP000241690">
    <property type="component" value="Unassembled WGS sequence"/>
</dbReference>
<dbReference type="CDD" id="cd00067">
    <property type="entry name" value="GAL4"/>
    <property type="match status" value="1"/>
</dbReference>
<reference evidence="9 10" key="1">
    <citation type="submission" date="2016-07" db="EMBL/GenBank/DDBJ databases">
        <title>Multiple horizontal gene transfer events from other fungi enriched the ability of initially mycotrophic Trichoderma (Ascomycota) to feed on dead plant biomass.</title>
        <authorList>
            <consortium name="DOE Joint Genome Institute"/>
            <person name="Aerts A."/>
            <person name="Atanasova L."/>
            <person name="Chenthamara K."/>
            <person name="Zhang J."/>
            <person name="Grujic M."/>
            <person name="Henrissat B."/>
            <person name="Kuo A."/>
            <person name="Salamov A."/>
            <person name="Lipzen A."/>
            <person name="Labutti K."/>
            <person name="Barry K."/>
            <person name="Miao Y."/>
            <person name="Rahimi M.J."/>
            <person name="Shen Q."/>
            <person name="Grigoriev I.V."/>
            <person name="Kubicek C.P."/>
            <person name="Druzhinina I.S."/>
        </authorList>
    </citation>
    <scope>NUCLEOTIDE SEQUENCE [LARGE SCALE GENOMIC DNA]</scope>
    <source>
        <strain evidence="9 10">CBS 226.95</strain>
    </source>
</reference>
<evidence type="ECO:0000256" key="1">
    <source>
        <dbReference type="ARBA" id="ARBA00022723"/>
    </source>
</evidence>
<dbReference type="GO" id="GO:0003677">
    <property type="term" value="F:DNA binding"/>
    <property type="evidence" value="ECO:0007669"/>
    <property type="project" value="UniProtKB-KW"/>
</dbReference>
<dbReference type="InterPro" id="IPR007219">
    <property type="entry name" value="XnlR_reg_dom"/>
</dbReference>
<keyword evidence="1" id="KW-0479">Metal-binding</keyword>
<keyword evidence="4" id="KW-0238">DNA-binding</keyword>
<dbReference type="RefSeq" id="XP_024779743.1">
    <property type="nucleotide sequence ID" value="XM_024920680.1"/>
</dbReference>
<dbReference type="PANTHER" id="PTHR31779:SF5">
    <property type="entry name" value="ZN(II)2CYS6 TRANSCRIPTION FACTOR (EUROFUNG)"/>
    <property type="match status" value="1"/>
</dbReference>
<dbReference type="Pfam" id="PF04082">
    <property type="entry name" value="Fungal_trans"/>
    <property type="match status" value="1"/>
</dbReference>
<dbReference type="GO" id="GO:0008270">
    <property type="term" value="F:zinc ion binding"/>
    <property type="evidence" value="ECO:0007669"/>
    <property type="project" value="InterPro"/>
</dbReference>
<evidence type="ECO:0000256" key="6">
    <source>
        <dbReference type="ARBA" id="ARBA00023242"/>
    </source>
</evidence>
<proteinExistence type="predicted"/>
<keyword evidence="6" id="KW-0539">Nucleus</keyword>
<accession>A0A2T4ASN6</accession>
<dbReference type="GO" id="GO:0006351">
    <property type="term" value="P:DNA-templated transcription"/>
    <property type="evidence" value="ECO:0007669"/>
    <property type="project" value="InterPro"/>
</dbReference>
<sequence>MTVLQVPLPATPATSNLSQLTSKDSREDASGSDAMIVSKRKRSRVACEPCRERKRKCIGGNPCETCEKRHVSEKESDRSTIDAARREQQSLDAERDRDIVVRRVEANCSAAFVRNMSLKINPTSAPRFSLFGWNTGARRPSASGDAFTPLTINMTSLQHIEALAQIYFDKVNCCYGFIDRERFFKRLKARWQIPSEPQLFDAILTGVAALGSLVSQRTATSFESQLVAKGRSILDAHHLTEPPSLDLLTAWTLRTVYLRITDSPYATWIASSTLMHLIEVSELYYTMQSTMLQRDQHDQHDGDNDDIRGRLVGVARHLNVWTSYDLGLPRVPYQENDLPVHDLRDPTNYTAEILSLLPASVGLDPGKPTDGNNLISTLSELLKSSHTQPPSTMAQSNLVLCVLRRIYTQAVDLSPAIVDKVLELFRKALSCAQDLVRDCSPWYQVVNVPFQIVCFLLVMDTRSSLSLLGDALDTLNLTASFYKTDTMKDACNAARLLVRLQHQRRKEDVAIFDDALKACRGVENDVAVPMTANGADRNWFGAFFADLSTQQMSEFEQVMVPGMLDGPTLLGGYDNKVLSFAYGSMVPATSFPQSGGPSPAA</sequence>
<evidence type="ECO:0000256" key="4">
    <source>
        <dbReference type="ARBA" id="ARBA00023125"/>
    </source>
</evidence>
<dbReference type="GO" id="GO:0009410">
    <property type="term" value="P:response to xenobiotic stimulus"/>
    <property type="evidence" value="ECO:0007669"/>
    <property type="project" value="TreeGrafter"/>
</dbReference>
<evidence type="ECO:0000256" key="7">
    <source>
        <dbReference type="SAM" id="MobiDB-lite"/>
    </source>
</evidence>
<evidence type="ECO:0000259" key="8">
    <source>
        <dbReference type="SMART" id="SM00066"/>
    </source>
</evidence>
<organism evidence="9 10">
    <name type="scientific">Trichoderma harzianum CBS 226.95</name>
    <dbReference type="NCBI Taxonomy" id="983964"/>
    <lineage>
        <taxon>Eukaryota</taxon>
        <taxon>Fungi</taxon>
        <taxon>Dikarya</taxon>
        <taxon>Ascomycota</taxon>
        <taxon>Pezizomycotina</taxon>
        <taxon>Sordariomycetes</taxon>
        <taxon>Hypocreomycetidae</taxon>
        <taxon>Hypocreales</taxon>
        <taxon>Hypocreaceae</taxon>
        <taxon>Trichoderma</taxon>
    </lineage>
</organism>
<protein>
    <recommendedName>
        <fullName evidence="8">Zn(2)-C6 fungal-type domain-containing protein</fullName>
    </recommendedName>
</protein>
<dbReference type="PANTHER" id="PTHR31779">
    <property type="entry name" value="2-NITROPROPANE DIOXYGENASE FAMILY, PUTATIVE (AFU_ORTHOLOGUE AFUA_2G17430)-RELATED"/>
    <property type="match status" value="1"/>
</dbReference>
<feature type="region of interest" description="Disordered" evidence="7">
    <location>
        <begin position="68"/>
        <end position="89"/>
    </location>
</feature>
<keyword evidence="2" id="KW-0862">Zinc</keyword>
<dbReference type="InterPro" id="IPR052478">
    <property type="entry name" value="Metabolite_Synth_Reg"/>
</dbReference>
<dbReference type="Pfam" id="PF00172">
    <property type="entry name" value="Zn_clus"/>
    <property type="match status" value="1"/>
</dbReference>
<evidence type="ECO:0000256" key="2">
    <source>
        <dbReference type="ARBA" id="ARBA00022833"/>
    </source>
</evidence>
<dbReference type="GeneID" id="36629249"/>